<evidence type="ECO:0000313" key="3">
    <source>
        <dbReference type="Proteomes" id="UP000660680"/>
    </source>
</evidence>
<dbReference type="EMBL" id="BMRB01000001">
    <property type="protein sequence ID" value="GGS25313.1"/>
    <property type="molecule type" value="Genomic_DNA"/>
</dbReference>
<reference evidence="2" key="2">
    <citation type="submission" date="2020-09" db="EMBL/GenBank/DDBJ databases">
        <authorList>
            <person name="Sun Q."/>
            <person name="Ohkuma M."/>
        </authorList>
    </citation>
    <scope>NUCLEOTIDE SEQUENCE</scope>
    <source>
        <strain evidence="2">JCM 3276</strain>
    </source>
</reference>
<keyword evidence="3" id="KW-1185">Reference proteome</keyword>
<dbReference type="AlphaFoldDB" id="A0A918GA02"/>
<feature type="domain" description="NACHT" evidence="1">
    <location>
        <begin position="185"/>
        <end position="354"/>
    </location>
</feature>
<sequence length="763" mass="85111">MASQERAAESAFENEVIRIARWMYPGTDRGGPVIIEGRERDGVFVNDDVAVAIECTVSSRPNKALSDGKKLDNLCRKLKELHPSKEVSGYFITRDEPTPEQRTMIERIGNPLVSALSYSTFRGRLIQAHNYLIARRDMAFGSAKNLASGSATDLGEYFPMDFVAFEKENQITRYKHLLRSIKECRRVIVLGDYGAGKSMTLRQIFLDLAQEYQIGGAITFPVHISLRDHHGQVDPVEALERHARNVGFYRSDQLVRAWRAGYAHIILDGFDEIAPANVGGGYLTNERSAKRASVELVRRFVRETPQSVGVAIAGRRNFFHRAEDLRDSMGLPDDALLVSATDFTDEQVTRYLRRQGWSVDIPQWLPPRPLLLGYLAVKNVLGEVVDSTLAAPEGWDLLLSLTFDREAQIEGNVSGIQLREILERVATKARRTGSGVGPVYMEDVRQSFREVVGFPPDERQEVLLRRLPLLATDDPRTEARKIIDPVLADVARAGDVVRYIEDPYSTNLPSDDWQQLLEGVGIESAAHKLHTHGGAAGGLVKTALAQTVKRSEASPPLAVDLLSIALELRVPIIERIYVSNLTISELHTPSGVDLSSVEFQDCFFGRLDIGGELQHLPRFYRCDFLQIEGLRSKEELPVESFTDCDFGDITKLDTTTDSLMDLPHSPAILVALTILKKLYAQQGTGRKDSALRRGLPPAFYRLVDPVIGELVRSGLMVSSRRSATKVWVPVRAQRSRVSTFIDAASRGDWPSSEDLPERLSNIE</sequence>
<evidence type="ECO:0000259" key="1">
    <source>
        <dbReference type="Pfam" id="PF05729"/>
    </source>
</evidence>
<evidence type="ECO:0000313" key="2">
    <source>
        <dbReference type="EMBL" id="GGS25313.1"/>
    </source>
</evidence>
<protein>
    <recommendedName>
        <fullName evidence="1">NACHT domain-containing protein</fullName>
    </recommendedName>
</protein>
<dbReference type="InterPro" id="IPR027417">
    <property type="entry name" value="P-loop_NTPase"/>
</dbReference>
<organism evidence="2 3">
    <name type="scientific">Actinokineospora fastidiosa</name>
    <dbReference type="NCBI Taxonomy" id="1816"/>
    <lineage>
        <taxon>Bacteria</taxon>
        <taxon>Bacillati</taxon>
        <taxon>Actinomycetota</taxon>
        <taxon>Actinomycetes</taxon>
        <taxon>Pseudonocardiales</taxon>
        <taxon>Pseudonocardiaceae</taxon>
        <taxon>Actinokineospora</taxon>
    </lineage>
</organism>
<dbReference type="InterPro" id="IPR007111">
    <property type="entry name" value="NACHT_NTPase"/>
</dbReference>
<dbReference type="Pfam" id="PF05729">
    <property type="entry name" value="NACHT"/>
    <property type="match status" value="1"/>
</dbReference>
<gene>
    <name evidence="2" type="ORF">GCM10010171_18280</name>
</gene>
<dbReference type="Gene3D" id="3.40.50.300">
    <property type="entry name" value="P-loop containing nucleotide triphosphate hydrolases"/>
    <property type="match status" value="1"/>
</dbReference>
<dbReference type="SUPFAM" id="SSF52540">
    <property type="entry name" value="P-loop containing nucleoside triphosphate hydrolases"/>
    <property type="match status" value="1"/>
</dbReference>
<reference evidence="2" key="1">
    <citation type="journal article" date="2014" name="Int. J. Syst. Evol. Microbiol.">
        <title>Complete genome sequence of Corynebacterium casei LMG S-19264T (=DSM 44701T), isolated from a smear-ripened cheese.</title>
        <authorList>
            <consortium name="US DOE Joint Genome Institute (JGI-PGF)"/>
            <person name="Walter F."/>
            <person name="Albersmeier A."/>
            <person name="Kalinowski J."/>
            <person name="Ruckert C."/>
        </authorList>
    </citation>
    <scope>NUCLEOTIDE SEQUENCE</scope>
    <source>
        <strain evidence="2">JCM 3276</strain>
    </source>
</reference>
<dbReference type="Proteomes" id="UP000660680">
    <property type="component" value="Unassembled WGS sequence"/>
</dbReference>
<dbReference type="RefSeq" id="WP_189209768.1">
    <property type="nucleotide sequence ID" value="NZ_BMRB01000001.1"/>
</dbReference>
<name>A0A918GA02_9PSEU</name>
<proteinExistence type="predicted"/>
<accession>A0A918GA02</accession>
<comment type="caution">
    <text evidence="2">The sequence shown here is derived from an EMBL/GenBank/DDBJ whole genome shotgun (WGS) entry which is preliminary data.</text>
</comment>